<dbReference type="InterPro" id="IPR039653">
    <property type="entry name" value="Prenyltransferase"/>
</dbReference>
<dbReference type="SUPFAM" id="SSF52833">
    <property type="entry name" value="Thioredoxin-like"/>
    <property type="match status" value="1"/>
</dbReference>
<organism evidence="4 5">
    <name type="scientific">Rhizoctonia solani</name>
    <dbReference type="NCBI Taxonomy" id="456999"/>
    <lineage>
        <taxon>Eukaryota</taxon>
        <taxon>Fungi</taxon>
        <taxon>Dikarya</taxon>
        <taxon>Basidiomycota</taxon>
        <taxon>Agaricomycotina</taxon>
        <taxon>Agaricomycetes</taxon>
        <taxon>Cantharellales</taxon>
        <taxon>Ceratobasidiaceae</taxon>
        <taxon>Rhizoctonia</taxon>
    </lineage>
</organism>
<name>A0A8H3DWN1_9AGAM</name>
<dbReference type="GO" id="GO:0005743">
    <property type="term" value="C:mitochondrial inner membrane"/>
    <property type="evidence" value="ECO:0007669"/>
    <property type="project" value="TreeGrafter"/>
</dbReference>
<evidence type="ECO:0000313" key="5">
    <source>
        <dbReference type="Proteomes" id="UP000663827"/>
    </source>
</evidence>
<gene>
    <name evidence="4" type="ORF">RDB_LOCUS64060</name>
</gene>
<dbReference type="Pfam" id="PF01323">
    <property type="entry name" value="DSBA"/>
    <property type="match status" value="1"/>
</dbReference>
<comment type="caution">
    <text evidence="4">The sequence shown here is derived from an EMBL/GenBank/DDBJ whole genome shotgun (WGS) entry which is preliminary data.</text>
</comment>
<dbReference type="PANTHER" id="PTHR11048">
    <property type="entry name" value="PRENYLTRANSFERASES"/>
    <property type="match status" value="1"/>
</dbReference>
<dbReference type="GO" id="GO:0006744">
    <property type="term" value="P:ubiquinone biosynthetic process"/>
    <property type="evidence" value="ECO:0007669"/>
    <property type="project" value="TreeGrafter"/>
</dbReference>
<dbReference type="EMBL" id="CAJNJQ010001289">
    <property type="protein sequence ID" value="CAE7131010.1"/>
    <property type="molecule type" value="Genomic_DNA"/>
</dbReference>
<dbReference type="AlphaFoldDB" id="A0A8H3DWN1"/>
<dbReference type="Proteomes" id="UP000663827">
    <property type="component" value="Unassembled WGS sequence"/>
</dbReference>
<keyword evidence="2" id="KW-0808">Transferase</keyword>
<evidence type="ECO:0000259" key="3">
    <source>
        <dbReference type="Pfam" id="PF01323"/>
    </source>
</evidence>
<dbReference type="InterPro" id="IPR036249">
    <property type="entry name" value="Thioredoxin-like_sf"/>
</dbReference>
<dbReference type="InterPro" id="IPR044878">
    <property type="entry name" value="UbiA_sf"/>
</dbReference>
<dbReference type="Gene3D" id="3.40.30.10">
    <property type="entry name" value="Glutaredoxin"/>
    <property type="match status" value="1"/>
</dbReference>
<dbReference type="InterPro" id="IPR001853">
    <property type="entry name" value="DSBA-like_thioredoxin_dom"/>
</dbReference>
<dbReference type="Gene3D" id="1.10.357.140">
    <property type="entry name" value="UbiA prenyltransferase"/>
    <property type="match status" value="1"/>
</dbReference>
<comment type="similarity">
    <text evidence="1">Belongs to the UbiA prenyltransferase family.</text>
</comment>
<accession>A0A8H3DWN1</accession>
<evidence type="ECO:0000256" key="2">
    <source>
        <dbReference type="ARBA" id="ARBA00022679"/>
    </source>
</evidence>
<feature type="domain" description="DSBA-like thioredoxin" evidence="3">
    <location>
        <begin position="11"/>
        <end position="210"/>
    </location>
</feature>
<dbReference type="PANTHER" id="PTHR11048:SF28">
    <property type="entry name" value="4-HYDROXYBENZOATE POLYPRENYLTRANSFERASE, MITOCHONDRIAL"/>
    <property type="match status" value="1"/>
</dbReference>
<evidence type="ECO:0000313" key="4">
    <source>
        <dbReference type="EMBL" id="CAE7131010.1"/>
    </source>
</evidence>
<sequence length="350" mass="38887">MSATARVVNLKVISDSICPWCLIGTMELRKALARAKANNLPLQIHLEYRPYQLDPTLPEDKGLDRIERYRSKFGDRIHAIHTNISARAKQLGLNLNFTGTVRQTTPSHRMLMKAYNEGGQDAQQSLLTEILRGYHELAQDIGDPEILGGYAEKTGLMSKTEAIAFLATDELKKEVADGIQEARDMGVTGVPYTVIDDKWAISGGQPSDVFYQRSGLLIQALPKTFSLRQLSTTPTPITPASSQLAPLVTHTWIDRLPVKLRPYLLLARVDKPIGTMLLLWPCTWSITMASYVTQAPISVPLTYLSLFGLGAFIMRGAGCTINDMWDRNLDKAVGINFHSTCFSSLWNPNL</sequence>
<dbReference type="GO" id="GO:0008412">
    <property type="term" value="F:4-hydroxybenzoate polyprenyltransferase activity"/>
    <property type="evidence" value="ECO:0007669"/>
    <property type="project" value="TreeGrafter"/>
</dbReference>
<evidence type="ECO:0000256" key="1">
    <source>
        <dbReference type="ARBA" id="ARBA00005985"/>
    </source>
</evidence>
<dbReference type="GO" id="GO:0016491">
    <property type="term" value="F:oxidoreductase activity"/>
    <property type="evidence" value="ECO:0007669"/>
    <property type="project" value="InterPro"/>
</dbReference>
<protein>
    <recommendedName>
        <fullName evidence="3">DSBA-like thioredoxin domain-containing protein</fullName>
    </recommendedName>
</protein>
<reference evidence="4" key="1">
    <citation type="submission" date="2021-01" db="EMBL/GenBank/DDBJ databases">
        <authorList>
            <person name="Kaushik A."/>
        </authorList>
    </citation>
    <scope>NUCLEOTIDE SEQUENCE</scope>
    <source>
        <strain evidence="4">AG5</strain>
    </source>
</reference>
<proteinExistence type="inferred from homology"/>
<dbReference type="CDD" id="cd03024">
    <property type="entry name" value="DsbA_FrnE"/>
    <property type="match status" value="1"/>
</dbReference>